<comment type="caution">
    <text evidence="15">The sequence shown here is derived from an EMBL/GenBank/DDBJ whole genome shotgun (WGS) entry which is preliminary data.</text>
</comment>
<keyword evidence="6" id="KW-0726">Sexual differentiation</keyword>
<evidence type="ECO:0000256" key="5">
    <source>
        <dbReference type="ARBA" id="ARBA00022860"/>
    </source>
</evidence>
<evidence type="ECO:0000256" key="1">
    <source>
        <dbReference type="ARBA" id="ARBA00004324"/>
    </source>
</evidence>
<evidence type="ECO:0000256" key="7">
    <source>
        <dbReference type="ARBA" id="ARBA00023125"/>
    </source>
</evidence>
<evidence type="ECO:0000313" key="16">
    <source>
        <dbReference type="Proteomes" id="UP001353858"/>
    </source>
</evidence>
<evidence type="ECO:0000256" key="13">
    <source>
        <dbReference type="SAM" id="MobiDB-lite"/>
    </source>
</evidence>
<dbReference type="Gene3D" id="1.10.30.10">
    <property type="entry name" value="High mobility group box domain"/>
    <property type="match status" value="1"/>
</dbReference>
<comment type="subcellular location">
    <subcellularLocation>
        <location evidence="1">Nucleus speckle</location>
    </subcellularLocation>
</comment>
<evidence type="ECO:0000256" key="12">
    <source>
        <dbReference type="PROSITE-ProRule" id="PRU00267"/>
    </source>
</evidence>
<feature type="region of interest" description="Disordered" evidence="13">
    <location>
        <begin position="314"/>
        <end position="334"/>
    </location>
</feature>
<dbReference type="GO" id="GO:0007548">
    <property type="term" value="P:sex differentiation"/>
    <property type="evidence" value="ECO:0007669"/>
    <property type="project" value="UniProtKB-KW"/>
</dbReference>
<keyword evidence="7 12" id="KW-0238">DNA-binding</keyword>
<evidence type="ECO:0000256" key="8">
    <source>
        <dbReference type="ARBA" id="ARBA00023159"/>
    </source>
</evidence>
<dbReference type="GO" id="GO:0000978">
    <property type="term" value="F:RNA polymerase II cis-regulatory region sequence-specific DNA binding"/>
    <property type="evidence" value="ECO:0007669"/>
    <property type="project" value="TreeGrafter"/>
</dbReference>
<keyword evidence="9" id="KW-0804">Transcription</keyword>
<protein>
    <recommendedName>
        <fullName evidence="3">Sex-determining region Y protein</fullName>
    </recommendedName>
    <alternativeName>
        <fullName evidence="10">Testis-determining factor</fullName>
    </alternativeName>
</protein>
<evidence type="ECO:0000259" key="14">
    <source>
        <dbReference type="PROSITE" id="PS50118"/>
    </source>
</evidence>
<evidence type="ECO:0000256" key="3">
    <source>
        <dbReference type="ARBA" id="ARBA00019052"/>
    </source>
</evidence>
<dbReference type="GO" id="GO:0030154">
    <property type="term" value="P:cell differentiation"/>
    <property type="evidence" value="ECO:0007669"/>
    <property type="project" value="UniProtKB-KW"/>
</dbReference>
<dbReference type="Proteomes" id="UP001353858">
    <property type="component" value="Unassembled WGS sequence"/>
</dbReference>
<evidence type="ECO:0000256" key="11">
    <source>
        <dbReference type="ARBA" id="ARBA00045821"/>
    </source>
</evidence>
<keyword evidence="4" id="KW-0221">Differentiation</keyword>
<dbReference type="SMART" id="SM00398">
    <property type="entry name" value="HMG"/>
    <property type="match status" value="1"/>
</dbReference>
<sequence length="358" mass="41800">MRHPLPPKIPRPTNAFMIFANENRKQMAQKFPQESNKDISKRLGITWKTLDLPEKKKYFELAKAVDAEHKKKPPFYDNGFYNRDYYGHPYQNYYTNASYYPHQWPNSASFSDYVYNPKEARIRKAMREASREQTLGAAPMSSPRGGRRSQSWTTNPEEHMMMHNAMAELQQHQAHMWHQYQEPIRPCGESPYLLEAYQNLYQDAGSNNILPHKKCKTQINSIPNNRKSDEVTTIKSNSENGAKQEKIDETKRDNAQILTDTGNIHRTESFLNACEETIIVQNPFDRDDDMKLKKNLLPLIKKNIAKQPTKALPDFNEAFGSTERGRFQSPPDPRLAPNKSYLDYIFFNDTNKFYDYQA</sequence>
<dbReference type="PANTHER" id="PTHR10270">
    <property type="entry name" value="SOX TRANSCRIPTION FACTOR"/>
    <property type="match status" value="1"/>
</dbReference>
<dbReference type="SUPFAM" id="SSF47095">
    <property type="entry name" value="HMG-box"/>
    <property type="match status" value="1"/>
</dbReference>
<proteinExistence type="inferred from homology"/>
<dbReference type="PROSITE" id="PS50118">
    <property type="entry name" value="HMG_BOX_2"/>
    <property type="match status" value="1"/>
</dbReference>
<name>A0AAN7PYX4_9COLE</name>
<organism evidence="15 16">
    <name type="scientific">Aquatica leii</name>
    <dbReference type="NCBI Taxonomy" id="1421715"/>
    <lineage>
        <taxon>Eukaryota</taxon>
        <taxon>Metazoa</taxon>
        <taxon>Ecdysozoa</taxon>
        <taxon>Arthropoda</taxon>
        <taxon>Hexapoda</taxon>
        <taxon>Insecta</taxon>
        <taxon>Pterygota</taxon>
        <taxon>Neoptera</taxon>
        <taxon>Endopterygota</taxon>
        <taxon>Coleoptera</taxon>
        <taxon>Polyphaga</taxon>
        <taxon>Elateriformia</taxon>
        <taxon>Elateroidea</taxon>
        <taxon>Lampyridae</taxon>
        <taxon>Luciolinae</taxon>
        <taxon>Aquatica</taxon>
    </lineage>
</organism>
<gene>
    <name evidence="15" type="ORF">RN001_008158</name>
</gene>
<dbReference type="InterPro" id="IPR036910">
    <property type="entry name" value="HMG_box_dom_sf"/>
</dbReference>
<keyword evidence="8" id="KW-0010">Activator</keyword>
<dbReference type="EMBL" id="JARPUR010000003">
    <property type="protein sequence ID" value="KAK4880012.1"/>
    <property type="molecule type" value="Genomic_DNA"/>
</dbReference>
<reference evidence="16" key="1">
    <citation type="submission" date="2023-01" db="EMBL/GenBank/DDBJ databases">
        <title>Key to firefly adult light organ development and bioluminescence: homeobox transcription factors regulate luciferase expression and transportation to peroxisome.</title>
        <authorList>
            <person name="Fu X."/>
        </authorList>
    </citation>
    <scope>NUCLEOTIDE SEQUENCE [LARGE SCALE GENOMIC DNA]</scope>
</reference>
<accession>A0AAN7PYX4</accession>
<evidence type="ECO:0000313" key="15">
    <source>
        <dbReference type="EMBL" id="KAK4880012.1"/>
    </source>
</evidence>
<comment type="function">
    <text evidence="11">Transcriptional regulator that controls a genetic switch in male development. It is necessary and sufficient for initiating male sex determination by directing the development of supporting cell precursors (pre-Sertoli cells) as Sertoli rather than granulosa cells. Involved in different aspects of gene regulation including promoter activation or repression. Binds to the DNA consensus sequence 5'-[AT]AACAA[AT]-3'. SRY HMG box recognizes DNA by partial intercalation in the minor groove and promotes DNA bending. Also involved in pre-mRNA splicing. In male adult brain involved in the maintenance of motor functions of dopaminergic neurons.</text>
</comment>
<feature type="compositionally biased region" description="Basic and acidic residues" evidence="13">
    <location>
        <begin position="242"/>
        <end position="251"/>
    </location>
</feature>
<feature type="DNA-binding region" description="HMG box" evidence="12">
    <location>
        <begin position="9"/>
        <end position="77"/>
    </location>
</feature>
<feature type="region of interest" description="Disordered" evidence="13">
    <location>
        <begin position="127"/>
        <end position="153"/>
    </location>
</feature>
<evidence type="ECO:0000256" key="6">
    <source>
        <dbReference type="ARBA" id="ARBA00022928"/>
    </source>
</evidence>
<dbReference type="AlphaFoldDB" id="A0AAN7PYX4"/>
<dbReference type="GO" id="GO:0001228">
    <property type="term" value="F:DNA-binding transcription activator activity, RNA polymerase II-specific"/>
    <property type="evidence" value="ECO:0007669"/>
    <property type="project" value="TreeGrafter"/>
</dbReference>
<keyword evidence="5" id="KW-0112">Calmodulin-binding</keyword>
<keyword evidence="16" id="KW-1185">Reference proteome</keyword>
<dbReference type="InterPro" id="IPR009071">
    <property type="entry name" value="HMG_box_dom"/>
</dbReference>
<feature type="region of interest" description="Disordered" evidence="13">
    <location>
        <begin position="220"/>
        <end position="251"/>
    </location>
</feature>
<evidence type="ECO:0000256" key="2">
    <source>
        <dbReference type="ARBA" id="ARBA00005998"/>
    </source>
</evidence>
<dbReference type="GO" id="GO:0016607">
    <property type="term" value="C:nuclear speck"/>
    <property type="evidence" value="ECO:0007669"/>
    <property type="project" value="UniProtKB-SubCell"/>
</dbReference>
<evidence type="ECO:0000256" key="4">
    <source>
        <dbReference type="ARBA" id="ARBA00022782"/>
    </source>
</evidence>
<dbReference type="Pfam" id="PF00505">
    <property type="entry name" value="HMG_box"/>
    <property type="match status" value="1"/>
</dbReference>
<feature type="domain" description="HMG box" evidence="14">
    <location>
        <begin position="9"/>
        <end position="77"/>
    </location>
</feature>
<keyword evidence="12" id="KW-0539">Nucleus</keyword>
<evidence type="ECO:0000256" key="9">
    <source>
        <dbReference type="ARBA" id="ARBA00023163"/>
    </source>
</evidence>
<evidence type="ECO:0000256" key="10">
    <source>
        <dbReference type="ARBA" id="ARBA00032498"/>
    </source>
</evidence>
<dbReference type="PANTHER" id="PTHR10270:SF161">
    <property type="entry name" value="SEX-DETERMINING REGION Y PROTEIN"/>
    <property type="match status" value="1"/>
</dbReference>
<dbReference type="InterPro" id="IPR050140">
    <property type="entry name" value="SRY-related_HMG-box_TF-like"/>
</dbReference>
<dbReference type="GO" id="GO:0005516">
    <property type="term" value="F:calmodulin binding"/>
    <property type="evidence" value="ECO:0007669"/>
    <property type="project" value="UniProtKB-KW"/>
</dbReference>
<comment type="similarity">
    <text evidence="2">Belongs to the SRY family.</text>
</comment>